<keyword evidence="2" id="KW-1003">Cell membrane</keyword>
<keyword evidence="3 6" id="KW-0812">Transmembrane</keyword>
<evidence type="ECO:0000256" key="4">
    <source>
        <dbReference type="ARBA" id="ARBA00022989"/>
    </source>
</evidence>
<evidence type="ECO:0000256" key="5">
    <source>
        <dbReference type="ARBA" id="ARBA00023136"/>
    </source>
</evidence>
<evidence type="ECO:0000256" key="1">
    <source>
        <dbReference type="ARBA" id="ARBA00004651"/>
    </source>
</evidence>
<keyword evidence="9" id="KW-1185">Reference proteome</keyword>
<reference evidence="9" key="1">
    <citation type="journal article" date="2019" name="Int. J. Syst. Evol. Microbiol.">
        <title>The Global Catalogue of Microorganisms (GCM) 10K type strain sequencing project: providing services to taxonomists for standard genome sequencing and annotation.</title>
        <authorList>
            <consortium name="The Broad Institute Genomics Platform"/>
            <consortium name="The Broad Institute Genome Sequencing Center for Infectious Disease"/>
            <person name="Wu L."/>
            <person name="Ma J."/>
        </authorList>
    </citation>
    <scope>NUCLEOTIDE SEQUENCE [LARGE SCALE GENOMIC DNA]</scope>
    <source>
        <strain evidence="9">CGMCC 4.7638</strain>
    </source>
</reference>
<evidence type="ECO:0000256" key="3">
    <source>
        <dbReference type="ARBA" id="ARBA00022692"/>
    </source>
</evidence>
<evidence type="ECO:0000313" key="8">
    <source>
        <dbReference type="EMBL" id="MFD2488033.1"/>
    </source>
</evidence>
<sequence length="297" mass="31366">MISALLWGAGLGIGLWALAVYAFPPRPPLRALVDRLHTRPAPPPILATDSDGWALRVGRPFVKPLAALGLPNRKLRNDLAVTGKSVQHHLAEKATLALTGLLLPILMQLVFVVADIGLGWEVPAVASLVFALGGFLLPDISVRQEAERRRSTFRHALSAYLNLIRVLLAGGAGVDGALSDAVHIGKGWAFQQLRRALVTAKLTRSTPWSTLGQLGAELDVHQLSELAASVSLAGTEGARVRASLAAKAAALRTRELTDAEGDAQAATERMSLPVVMLFGGFLLFIGFPALASVLGGL</sequence>
<proteinExistence type="predicted"/>
<dbReference type="Pfam" id="PF00482">
    <property type="entry name" value="T2SSF"/>
    <property type="match status" value="1"/>
</dbReference>
<dbReference type="PANTHER" id="PTHR35007:SF1">
    <property type="entry name" value="PILUS ASSEMBLY PROTEIN"/>
    <property type="match status" value="1"/>
</dbReference>
<evidence type="ECO:0000256" key="6">
    <source>
        <dbReference type="SAM" id="Phobius"/>
    </source>
</evidence>
<feature type="domain" description="Type II secretion system protein GspF" evidence="7">
    <location>
        <begin position="161"/>
        <end position="288"/>
    </location>
</feature>
<comment type="caution">
    <text evidence="8">The sequence shown here is derived from an EMBL/GenBank/DDBJ whole genome shotgun (WGS) entry which is preliminary data.</text>
</comment>
<dbReference type="PANTHER" id="PTHR35007">
    <property type="entry name" value="INTEGRAL MEMBRANE PROTEIN-RELATED"/>
    <property type="match status" value="1"/>
</dbReference>
<feature type="transmembrane region" description="Helical" evidence="6">
    <location>
        <begin position="274"/>
        <end position="294"/>
    </location>
</feature>
<name>A0ABW5IGY4_9PSEU</name>
<dbReference type="RefSeq" id="WP_344280648.1">
    <property type="nucleotide sequence ID" value="NZ_BAAAHV010000017.1"/>
</dbReference>
<dbReference type="InterPro" id="IPR018076">
    <property type="entry name" value="T2SS_GspF_dom"/>
</dbReference>
<protein>
    <submittedName>
        <fullName evidence="8">Type II secretion system F family protein</fullName>
    </submittedName>
</protein>
<feature type="transmembrane region" description="Helical" evidence="6">
    <location>
        <begin position="94"/>
        <end position="114"/>
    </location>
</feature>
<dbReference type="Proteomes" id="UP001597542">
    <property type="component" value="Unassembled WGS sequence"/>
</dbReference>
<comment type="subcellular location">
    <subcellularLocation>
        <location evidence="1">Cell membrane</location>
        <topology evidence="1">Multi-pass membrane protein</topology>
    </subcellularLocation>
</comment>
<keyword evidence="4 6" id="KW-1133">Transmembrane helix</keyword>
<keyword evidence="5 6" id="KW-0472">Membrane</keyword>
<feature type="transmembrane region" description="Helical" evidence="6">
    <location>
        <begin position="120"/>
        <end position="140"/>
    </location>
</feature>
<feature type="transmembrane region" description="Helical" evidence="6">
    <location>
        <begin position="6"/>
        <end position="23"/>
    </location>
</feature>
<dbReference type="EMBL" id="JBHUKQ010000039">
    <property type="protein sequence ID" value="MFD2488033.1"/>
    <property type="molecule type" value="Genomic_DNA"/>
</dbReference>
<organism evidence="8 9">
    <name type="scientific">Amycolatopsis albidoflavus</name>
    <dbReference type="NCBI Taxonomy" id="102226"/>
    <lineage>
        <taxon>Bacteria</taxon>
        <taxon>Bacillati</taxon>
        <taxon>Actinomycetota</taxon>
        <taxon>Actinomycetes</taxon>
        <taxon>Pseudonocardiales</taxon>
        <taxon>Pseudonocardiaceae</taxon>
        <taxon>Amycolatopsis</taxon>
    </lineage>
</organism>
<evidence type="ECO:0000256" key="2">
    <source>
        <dbReference type="ARBA" id="ARBA00022475"/>
    </source>
</evidence>
<gene>
    <name evidence="8" type="ORF">ACFSUT_47690</name>
</gene>
<accession>A0ABW5IGY4</accession>
<evidence type="ECO:0000259" key="7">
    <source>
        <dbReference type="Pfam" id="PF00482"/>
    </source>
</evidence>
<evidence type="ECO:0000313" key="9">
    <source>
        <dbReference type="Proteomes" id="UP001597542"/>
    </source>
</evidence>